<keyword evidence="4" id="KW-1185">Reference proteome</keyword>
<evidence type="ECO:0000313" key="3">
    <source>
        <dbReference type="EMBL" id="GAA1534914.1"/>
    </source>
</evidence>
<dbReference type="Proteomes" id="UP001501470">
    <property type="component" value="Unassembled WGS sequence"/>
</dbReference>
<reference evidence="3 4" key="1">
    <citation type="journal article" date="2019" name="Int. J. Syst. Evol. Microbiol.">
        <title>The Global Catalogue of Microorganisms (GCM) 10K type strain sequencing project: providing services to taxonomists for standard genome sequencing and annotation.</title>
        <authorList>
            <consortium name="The Broad Institute Genomics Platform"/>
            <consortium name="The Broad Institute Genome Sequencing Center for Infectious Disease"/>
            <person name="Wu L."/>
            <person name="Ma J."/>
        </authorList>
    </citation>
    <scope>NUCLEOTIDE SEQUENCE [LARGE SCALE GENOMIC DNA]</scope>
    <source>
        <strain evidence="3 4">JCM 15933</strain>
    </source>
</reference>
<name>A0ABN2B938_9ACTN</name>
<dbReference type="SUPFAM" id="SSF52402">
    <property type="entry name" value="Adenine nucleotide alpha hydrolases-like"/>
    <property type="match status" value="2"/>
</dbReference>
<feature type="domain" description="UspA" evidence="2">
    <location>
        <begin position="6"/>
        <end position="145"/>
    </location>
</feature>
<dbReference type="RefSeq" id="WP_344505793.1">
    <property type="nucleotide sequence ID" value="NZ_BAAAQD010000013.1"/>
</dbReference>
<organism evidence="3 4">
    <name type="scientific">Dactylosporangium maewongense</name>
    <dbReference type="NCBI Taxonomy" id="634393"/>
    <lineage>
        <taxon>Bacteria</taxon>
        <taxon>Bacillati</taxon>
        <taxon>Actinomycetota</taxon>
        <taxon>Actinomycetes</taxon>
        <taxon>Micromonosporales</taxon>
        <taxon>Micromonosporaceae</taxon>
        <taxon>Dactylosporangium</taxon>
    </lineage>
</organism>
<comment type="caution">
    <text evidence="3">The sequence shown here is derived from an EMBL/GenBank/DDBJ whole genome shotgun (WGS) entry which is preliminary data.</text>
</comment>
<protein>
    <submittedName>
        <fullName evidence="3">Universal stress protein</fullName>
    </submittedName>
</protein>
<evidence type="ECO:0000313" key="4">
    <source>
        <dbReference type="Proteomes" id="UP001501470"/>
    </source>
</evidence>
<accession>A0ABN2B938</accession>
<comment type="similarity">
    <text evidence="1">Belongs to the universal stress protein A family.</text>
</comment>
<dbReference type="PANTHER" id="PTHR46268:SF6">
    <property type="entry name" value="UNIVERSAL STRESS PROTEIN UP12"/>
    <property type="match status" value="1"/>
</dbReference>
<dbReference type="Gene3D" id="3.40.50.12370">
    <property type="match status" value="1"/>
</dbReference>
<gene>
    <name evidence="3" type="ORF">GCM10009827_061370</name>
</gene>
<dbReference type="CDD" id="cd00293">
    <property type="entry name" value="USP-like"/>
    <property type="match status" value="1"/>
</dbReference>
<proteinExistence type="inferred from homology"/>
<sequence>MPTRIRVVAGFDGSADGWAAARHAAAEAAAGRGVVRLVHSQLDRVAYAGLLPPDLTADAHTEAWRLLDTVRDELAAAHPGVHVEAAVVQRAPAAALVRVARSADVVVLGRRGHGRPPARGGAGRIHVGAVTAHVMAYASCPVVVVSAGDTGHGPVLLGLDPAAPSAAAIHHAFETAQRRGTGVRVCAVSGPDDPRDDPATRLLLSRAIADRRAAHPDVAVALDALHGVDPAARLLDAARAASLVVVGAGEGTGTLVRNASCPVAVVGGRDLGHPRAGRRALGSMP</sequence>
<dbReference type="InterPro" id="IPR006016">
    <property type="entry name" value="UspA"/>
</dbReference>
<evidence type="ECO:0000259" key="2">
    <source>
        <dbReference type="Pfam" id="PF00582"/>
    </source>
</evidence>
<dbReference type="PANTHER" id="PTHR46268">
    <property type="entry name" value="STRESS RESPONSE PROTEIN NHAX"/>
    <property type="match status" value="1"/>
</dbReference>
<dbReference type="Pfam" id="PF00582">
    <property type="entry name" value="Usp"/>
    <property type="match status" value="1"/>
</dbReference>
<evidence type="ECO:0000256" key="1">
    <source>
        <dbReference type="ARBA" id="ARBA00008791"/>
    </source>
</evidence>
<dbReference type="EMBL" id="BAAAQD010000013">
    <property type="protein sequence ID" value="GAA1534914.1"/>
    <property type="molecule type" value="Genomic_DNA"/>
</dbReference>